<reference evidence="2 3" key="1">
    <citation type="submission" date="2016-10" db="EMBL/GenBank/DDBJ databases">
        <title>Genome sequence of Mycobacterium talmonii.</title>
        <authorList>
            <person name="Greninger A.L."/>
            <person name="Elliott B."/>
            <person name="Vasireddy S."/>
            <person name="Vasireddy R."/>
        </authorList>
    </citation>
    <scope>NUCLEOTIDE SEQUENCE [LARGE SCALE GENOMIC DNA]</scope>
    <source>
        <strain evidence="3">NE-TNMC-100812</strain>
    </source>
</reference>
<dbReference type="RefSeq" id="WP_071029711.1">
    <property type="nucleotide sequence ID" value="NZ_MLQM01000230.1"/>
</dbReference>
<keyword evidence="3" id="KW-1185">Reference proteome</keyword>
<protein>
    <recommendedName>
        <fullName evidence="1">DUF1023 domain-containing protein</fullName>
    </recommendedName>
</protein>
<dbReference type="InterPro" id="IPR029058">
    <property type="entry name" value="AB_hydrolase_fold"/>
</dbReference>
<evidence type="ECO:0000313" key="2">
    <source>
        <dbReference type="EMBL" id="OHU92382.1"/>
    </source>
</evidence>
<comment type="caution">
    <text evidence="2">The sequence shown here is derived from an EMBL/GenBank/DDBJ whole genome shotgun (WGS) entry which is preliminary data.</text>
</comment>
<dbReference type="Gene3D" id="3.40.50.1820">
    <property type="entry name" value="alpha/beta hydrolase"/>
    <property type="match status" value="1"/>
</dbReference>
<feature type="domain" description="DUF1023" evidence="1">
    <location>
        <begin position="325"/>
        <end position="492"/>
    </location>
</feature>
<sequence>MPGGPPARSRIETWDQTAGGLAESAQDWRTRAELLERAADVYGAQVAAPGGTEWRGPGAAALAAAADADRRAIYRGVEHARRLADIAARGADGLRWGRQRTLAAVADAERDGFRVAEDLSLTDRLWADMPDAHRARLQAARAHCDQIRYCAARLQTEDERIAAQLDAGVAQLTAVARTVWAADDLPAAEPPVIPPPDTDPAEVHRWWASLTSERARLIAEHPPGLGNLNGIPATVRDEVNQAVMNDDIARVEDTVQAWGITPEDLQNTGHDVFRTPEKYGLSRIDITRYRNATKTKAGLKYDRGDGVTADRPVLLWSYDPVAFGGQGTAAIAIGNPDEAQNTTVIVPGTASSVAQGWMADHVDAVNVYEQSVRADPTRSTAVIAWMGYDAPDGFGDRRVTAPGLARQGGELLARDVNGLWVTHRGVDPQHVSVVGHSYGATTVADACARSGLHANDVILLGCPGTDLARSAADFHLDGGRVYVGAASTDPVSWIGQTDGVPGELLKNELRQHGIPLPLDAGLGRDPAGQGFGSIRFHAEVPGSEQLNRHDHAHYYQLGSEALRGMTDIVTGHAERLTTDELVAEGRRQPHIGTPPAIRIPGLPPIQLPHLDTRIPGLPAYIDPEGARHTVRDDHAYG</sequence>
<dbReference type="SUPFAM" id="SSF53474">
    <property type="entry name" value="alpha/beta-Hydrolases"/>
    <property type="match status" value="1"/>
</dbReference>
<proteinExistence type="predicted"/>
<name>A0A1S1MYU7_9MYCO</name>
<accession>A0A1S1MYU7</accession>
<dbReference type="InterPro" id="IPR010427">
    <property type="entry name" value="DUF1023"/>
</dbReference>
<gene>
    <name evidence="2" type="ORF">BKN37_24940</name>
</gene>
<dbReference type="AlphaFoldDB" id="A0A1S1MYU7"/>
<dbReference type="Pfam" id="PF06259">
    <property type="entry name" value="Abhydrolase_8"/>
    <property type="match status" value="1"/>
</dbReference>
<dbReference type="Proteomes" id="UP000179734">
    <property type="component" value="Unassembled WGS sequence"/>
</dbReference>
<dbReference type="EMBL" id="MLQM01000230">
    <property type="protein sequence ID" value="OHU92382.1"/>
    <property type="molecule type" value="Genomic_DNA"/>
</dbReference>
<evidence type="ECO:0000259" key="1">
    <source>
        <dbReference type="Pfam" id="PF06259"/>
    </source>
</evidence>
<organism evidence="2 3">
    <name type="scientific">Mycobacterium talmoniae</name>
    <dbReference type="NCBI Taxonomy" id="1858794"/>
    <lineage>
        <taxon>Bacteria</taxon>
        <taxon>Bacillati</taxon>
        <taxon>Actinomycetota</taxon>
        <taxon>Actinomycetes</taxon>
        <taxon>Mycobacteriales</taxon>
        <taxon>Mycobacteriaceae</taxon>
        <taxon>Mycobacterium</taxon>
    </lineage>
</organism>
<evidence type="ECO:0000313" key="3">
    <source>
        <dbReference type="Proteomes" id="UP000179734"/>
    </source>
</evidence>